<dbReference type="OrthoDB" id="2163491at2759"/>
<dbReference type="PANTHER" id="PTHR31573:SF4">
    <property type="entry name" value="FE2OG DIOXYGENASE DOMAIN-CONTAINING PROTEIN"/>
    <property type="match status" value="1"/>
</dbReference>
<dbReference type="InterPro" id="IPR037151">
    <property type="entry name" value="AlkB-like_sf"/>
</dbReference>
<dbReference type="Gene3D" id="2.60.120.590">
    <property type="entry name" value="Alpha-ketoglutarate-dependent dioxygenase AlkB-like"/>
    <property type="match status" value="1"/>
</dbReference>
<dbReference type="AlphaFoldDB" id="A0A1S8B8K7"/>
<feature type="domain" description="Alpha-ketoglutarate-dependent dioxygenase AlkB-like" evidence="2">
    <location>
        <begin position="743"/>
        <end position="940"/>
    </location>
</feature>
<dbReference type="PANTHER" id="PTHR31573">
    <property type="entry name" value="ALPHA-KETOGLUTARATE-DEPENDENT DIOXYGENASE ALKB HOMOLOG 2"/>
    <property type="match status" value="1"/>
</dbReference>
<feature type="compositionally biased region" description="Acidic residues" evidence="1">
    <location>
        <begin position="960"/>
        <end position="971"/>
    </location>
</feature>
<gene>
    <name evidence="3" type="ORF">BK809_0001273</name>
</gene>
<dbReference type="Proteomes" id="UP000190776">
    <property type="component" value="Unassembled WGS sequence"/>
</dbReference>
<feature type="compositionally biased region" description="Pro residues" evidence="1">
    <location>
        <begin position="195"/>
        <end position="205"/>
    </location>
</feature>
<dbReference type="GO" id="GO:0006307">
    <property type="term" value="P:DNA alkylation repair"/>
    <property type="evidence" value="ECO:0007669"/>
    <property type="project" value="TreeGrafter"/>
</dbReference>
<evidence type="ECO:0000256" key="1">
    <source>
        <dbReference type="SAM" id="MobiDB-lite"/>
    </source>
</evidence>
<reference evidence="3 4" key="1">
    <citation type="submission" date="2017-01" db="EMBL/GenBank/DDBJ databases">
        <title>Draft genome sequence of Diplodia seriata F98.1, a fungal species involved in grapevine trunk diseases.</title>
        <authorList>
            <person name="Robert-Siegwald G."/>
            <person name="Vallet J."/>
            <person name="Abou-Mansour E."/>
            <person name="Xu J."/>
            <person name="Rey P."/>
            <person name="Bertsch C."/>
            <person name="Rego C."/>
            <person name="Larignon P."/>
            <person name="Fontaine F."/>
            <person name="Lebrun M.-H."/>
        </authorList>
    </citation>
    <scope>NUCLEOTIDE SEQUENCE [LARGE SCALE GENOMIC DNA]</scope>
    <source>
        <strain evidence="3 4">F98.1</strain>
    </source>
</reference>
<dbReference type="GO" id="GO:0051747">
    <property type="term" value="F:cytosine C-5 DNA demethylase activity"/>
    <property type="evidence" value="ECO:0007669"/>
    <property type="project" value="TreeGrafter"/>
</dbReference>
<feature type="region of interest" description="Disordered" evidence="1">
    <location>
        <begin position="863"/>
        <end position="882"/>
    </location>
</feature>
<feature type="compositionally biased region" description="Polar residues" evidence="1">
    <location>
        <begin position="215"/>
        <end position="233"/>
    </location>
</feature>
<proteinExistence type="predicted"/>
<dbReference type="InterPro" id="IPR027450">
    <property type="entry name" value="AlkB-like"/>
</dbReference>
<dbReference type="STRING" id="420778.A0A1S8B8K7"/>
<dbReference type="GO" id="GO:0035516">
    <property type="term" value="F:broad specificity oxidative DNA demethylase activity"/>
    <property type="evidence" value="ECO:0007669"/>
    <property type="project" value="TreeGrafter"/>
</dbReference>
<sequence length="982" mass="108890">MASLRELMSLGAGEWNYAGLDQDNNPLHYSSRPPRRRSSQKRNAPIHQHDDDVPPSSPQSSAPPQSPTVPTPPQSAPSSRTSVSANHDPSESESELSSVQDVSDWSDDEKRSPKKRKLDVPDARPKRTRKPTQKVLANRVAEANKKPRKRSATATVLKLDGWQFDSSAGSGEPASSLPPTTPTPESVQAQGKPASPLPSIAPVPEPAQAREEQDPSNFSSSLSPKPEEQQLQEVPSSVVVAAAPEDRDLEADLTFQVTPPRSSRKRPRPKNADSSPASITAVLSERSGSADVVPDPIPEHLRHLVEVSRQLMEISGCPIDEKPPPVGQPEVWADGRQALCESLPYFRAYQGAGYCTGGFAFSFMFDKQGCSRDYMDSDVVIARSGGGLSREKSTGEMIRQNDQSETSQVRSVKNNIDQYNPLVILSGDQNRQCPSKLPHVYNVLDWFKPTHVWAEKFNGKVNIRYRFEKLCLDKQSWWAPSGVSDLMTVDAQAPPQAPPHVHVCSHCERMSQQVYLQGWMCLQSDCPLFWTLESGNEPQEAGLLYDPRFLKQHTPWPHANAPQPLRPNHLTLGPAPILGDDVAWAAAKGLVCPQCGRCNSREAWEGWYCENPACDFVYSLPHVNIPANALHHAYDPLSSCYTFSKDLCLPHIPLRVEFAHNYRINYFTIPGVDGFIAHFIANKTINEEAGGPDDMWTELQAEDLGLRRRPLGSSTLRGPTLTQHFAVNYGMPYKFIASTASRPFSSAARPITATRSRLNWAARHCVGHDAHAKEFNELLALGYFERQKIDYHDDGERGLGPTIATLSVGAPAAMSIRMKAKHYHGMSKGGAYVNAAPMPGCEKYEERRVAHAELDRLKKLKQEKLKEKKPKGEKPKQRKSIGEVDAYDKMLKALPRQLGLNTAKNAKDAVTMHLRHGDIVVMHGRKIQEYYEHAVEPIGKLRFALTCRYIDPDSLKPEDCPDYEVEADAGDYDGSRLPAVSA</sequence>
<dbReference type="SUPFAM" id="SSF51197">
    <property type="entry name" value="Clavaminate synthase-like"/>
    <property type="match status" value="1"/>
</dbReference>
<comment type="caution">
    <text evidence="3">The sequence shown here is derived from an EMBL/GenBank/DDBJ whole genome shotgun (WGS) entry which is preliminary data.</text>
</comment>
<feature type="compositionally biased region" description="Pro residues" evidence="1">
    <location>
        <begin position="64"/>
        <end position="75"/>
    </location>
</feature>
<accession>A0A1S8B8K7</accession>
<name>A0A1S8B8K7_9PEZI</name>
<feature type="region of interest" description="Disordered" evidence="1">
    <location>
        <begin position="960"/>
        <end position="982"/>
    </location>
</feature>
<dbReference type="GO" id="GO:0008198">
    <property type="term" value="F:ferrous iron binding"/>
    <property type="evidence" value="ECO:0007669"/>
    <property type="project" value="TreeGrafter"/>
</dbReference>
<evidence type="ECO:0000259" key="2">
    <source>
        <dbReference type="Pfam" id="PF13532"/>
    </source>
</evidence>
<evidence type="ECO:0000313" key="3">
    <source>
        <dbReference type="EMBL" id="OMP83890.1"/>
    </source>
</evidence>
<dbReference type="EMBL" id="MSZU01000106">
    <property type="protein sequence ID" value="OMP83890.1"/>
    <property type="molecule type" value="Genomic_DNA"/>
</dbReference>
<feature type="region of interest" description="Disordered" evidence="1">
    <location>
        <begin position="16"/>
        <end position="277"/>
    </location>
</feature>
<dbReference type="Pfam" id="PF13532">
    <property type="entry name" value="2OG-FeII_Oxy_2"/>
    <property type="match status" value="1"/>
</dbReference>
<organism evidence="3 4">
    <name type="scientific">Diplodia seriata</name>
    <dbReference type="NCBI Taxonomy" id="420778"/>
    <lineage>
        <taxon>Eukaryota</taxon>
        <taxon>Fungi</taxon>
        <taxon>Dikarya</taxon>
        <taxon>Ascomycota</taxon>
        <taxon>Pezizomycotina</taxon>
        <taxon>Dothideomycetes</taxon>
        <taxon>Dothideomycetes incertae sedis</taxon>
        <taxon>Botryosphaeriales</taxon>
        <taxon>Botryosphaeriaceae</taxon>
        <taxon>Diplodia</taxon>
    </lineage>
</organism>
<feature type="compositionally biased region" description="Low complexity" evidence="1">
    <location>
        <begin position="234"/>
        <end position="243"/>
    </location>
</feature>
<dbReference type="InterPro" id="IPR032852">
    <property type="entry name" value="ALKBH2"/>
</dbReference>
<evidence type="ECO:0000313" key="4">
    <source>
        <dbReference type="Proteomes" id="UP000190776"/>
    </source>
</evidence>
<protein>
    <recommendedName>
        <fullName evidence="2">Alpha-ketoglutarate-dependent dioxygenase AlkB-like domain-containing protein</fullName>
    </recommendedName>
</protein>